<organism evidence="1 2">
    <name type="scientific">Flavobacterium caeni</name>
    <dbReference type="NCBI Taxonomy" id="490189"/>
    <lineage>
        <taxon>Bacteria</taxon>
        <taxon>Pseudomonadati</taxon>
        <taxon>Bacteroidota</taxon>
        <taxon>Flavobacteriia</taxon>
        <taxon>Flavobacteriales</taxon>
        <taxon>Flavobacteriaceae</taxon>
        <taxon>Flavobacterium</taxon>
    </lineage>
</organism>
<evidence type="ECO:0000313" key="1">
    <source>
        <dbReference type="EMBL" id="SCY56572.1"/>
    </source>
</evidence>
<sequence length="123" mass="14078">MAAVKEWNDDFLADVWNVYLVNDSDDDLHDIMVVSKAFGTLDGEMRKTSLMRHALVEMPAVSAVKIEMIEDSVLALNNEFMLTFFIGNTLYDRKYFFTANSIKDQNTEEVPHLWKPGVITGRD</sequence>
<proteinExistence type="predicted"/>
<dbReference type="EMBL" id="FMVF01000007">
    <property type="protein sequence ID" value="SCY56572.1"/>
    <property type="molecule type" value="Genomic_DNA"/>
</dbReference>
<dbReference type="AlphaFoldDB" id="A0A1G5GYA6"/>
<evidence type="ECO:0000313" key="2">
    <source>
        <dbReference type="Proteomes" id="UP000199354"/>
    </source>
</evidence>
<accession>A0A1G5GYA6</accession>
<keyword evidence="2" id="KW-1185">Reference proteome</keyword>
<name>A0A1G5GYA6_9FLAO</name>
<dbReference type="STRING" id="490189.SAMN02927903_01685"/>
<protein>
    <submittedName>
        <fullName evidence="1">Uncharacterized protein</fullName>
    </submittedName>
</protein>
<reference evidence="1 2" key="1">
    <citation type="submission" date="2016-10" db="EMBL/GenBank/DDBJ databases">
        <authorList>
            <person name="de Groot N.N."/>
        </authorList>
    </citation>
    <scope>NUCLEOTIDE SEQUENCE [LARGE SCALE GENOMIC DNA]</scope>
    <source>
        <strain evidence="1 2">CGMCC 1.7031</strain>
    </source>
</reference>
<gene>
    <name evidence="1" type="ORF">SAMN02927903_01685</name>
</gene>
<dbReference type="Proteomes" id="UP000199354">
    <property type="component" value="Unassembled WGS sequence"/>
</dbReference>